<accession>A0A381SY21</accession>
<dbReference type="AlphaFoldDB" id="A0A381SY21"/>
<reference evidence="1" key="1">
    <citation type="submission" date="2018-05" db="EMBL/GenBank/DDBJ databases">
        <authorList>
            <person name="Lanie J.A."/>
            <person name="Ng W.-L."/>
            <person name="Kazmierczak K.M."/>
            <person name="Andrzejewski T.M."/>
            <person name="Davidsen T.M."/>
            <person name="Wayne K.J."/>
            <person name="Tettelin H."/>
            <person name="Glass J.I."/>
            <person name="Rusch D."/>
            <person name="Podicherti R."/>
            <person name="Tsui H.-C.T."/>
            <person name="Winkler M.E."/>
        </authorList>
    </citation>
    <scope>NUCLEOTIDE SEQUENCE</scope>
</reference>
<organism evidence="1">
    <name type="scientific">marine metagenome</name>
    <dbReference type="NCBI Taxonomy" id="408172"/>
    <lineage>
        <taxon>unclassified sequences</taxon>
        <taxon>metagenomes</taxon>
        <taxon>ecological metagenomes</taxon>
    </lineage>
</organism>
<sequence length="489" mass="52818">MHTEKYFILIICFFIWTCSQDDGPEDCLGVAGGSAELDSCGVCDDDPANDCTQDCAGIWGGGALLDDCETCDDDPSNDCTEDCAGVPGGNAVLDSCGVCDDDTTNDCTQDCLGIWGGNDICGCTDPEAINFNELATFDDGSCQYDVGELNVQWVKTYEDIGDESWCVRQVSDGGFIIAGASNYMGLLIKTDSGGDVEWHQTYENSTALYSARETSDGGFIAVGYYECDTLPGCYPDIYLLKTDGSGTIDWEKYDGTSDNNDWARDVIQTQDDFVVTGTWNDNGNNSKAMLRKYSSTGELIWDEIYSSSAANEINSMLETSDGDFILAGYTGTQHGDYKALLIKTDPSGQQIWKKNIQSIGSTELYAVCESPSGGYVGAGYCNSWRSNYLVERNANGGGVWNDCHVVEPSVSGYYDITPSSNGGYYLIDDNSVFTWVNAQGEIIFSQDIEYANMSIMELDGGDIVVGGYGFIDGNSGGTPALMRLSFSNQ</sequence>
<dbReference type="PANTHER" id="PTHR42754:SF1">
    <property type="entry name" value="LIPOPROTEIN"/>
    <property type="match status" value="1"/>
</dbReference>
<evidence type="ECO:0000313" key="1">
    <source>
        <dbReference type="EMBL" id="SVA08238.1"/>
    </source>
</evidence>
<dbReference type="PANTHER" id="PTHR42754">
    <property type="entry name" value="ENDOGLUCANASE"/>
    <property type="match status" value="1"/>
</dbReference>
<proteinExistence type="predicted"/>
<gene>
    <name evidence="1" type="ORF">METZ01_LOCUS61092</name>
</gene>
<dbReference type="SUPFAM" id="SSF50998">
    <property type="entry name" value="Quinoprotein alcohol dehydrogenase-like"/>
    <property type="match status" value="1"/>
</dbReference>
<dbReference type="EMBL" id="UINC01003662">
    <property type="protein sequence ID" value="SVA08238.1"/>
    <property type="molecule type" value="Genomic_DNA"/>
</dbReference>
<protein>
    <recommendedName>
        <fullName evidence="2">Bulb-type lectin domain-containing protein</fullName>
    </recommendedName>
</protein>
<name>A0A381SY21_9ZZZZ</name>
<evidence type="ECO:0008006" key="2">
    <source>
        <dbReference type="Google" id="ProtNLM"/>
    </source>
</evidence>
<dbReference type="InterPro" id="IPR011047">
    <property type="entry name" value="Quinoprotein_ADH-like_sf"/>
</dbReference>